<keyword evidence="2" id="KW-1185">Reference proteome</keyword>
<dbReference type="EMBL" id="BDGU01000395">
    <property type="protein sequence ID" value="GAW07094.1"/>
    <property type="molecule type" value="Genomic_DNA"/>
</dbReference>
<name>A0A1Q3EIY1_LENED</name>
<evidence type="ECO:0000313" key="2">
    <source>
        <dbReference type="Proteomes" id="UP000188533"/>
    </source>
</evidence>
<accession>A0A1Q3EIY1</accession>
<gene>
    <name evidence="1" type="ORF">LENED_009061</name>
</gene>
<organism evidence="1 2">
    <name type="scientific">Lentinula edodes</name>
    <name type="common">Shiitake mushroom</name>
    <name type="synonym">Lentinus edodes</name>
    <dbReference type="NCBI Taxonomy" id="5353"/>
    <lineage>
        <taxon>Eukaryota</taxon>
        <taxon>Fungi</taxon>
        <taxon>Dikarya</taxon>
        <taxon>Basidiomycota</taxon>
        <taxon>Agaricomycotina</taxon>
        <taxon>Agaricomycetes</taxon>
        <taxon>Agaricomycetidae</taxon>
        <taxon>Agaricales</taxon>
        <taxon>Marasmiineae</taxon>
        <taxon>Omphalotaceae</taxon>
        <taxon>Lentinula</taxon>
    </lineage>
</organism>
<reference evidence="1 2" key="1">
    <citation type="submission" date="2016-08" db="EMBL/GenBank/DDBJ databases">
        <authorList>
            <consortium name="Lentinula edodes genome sequencing consortium"/>
            <person name="Sakamoto Y."/>
            <person name="Nakade K."/>
            <person name="Sato S."/>
            <person name="Yoshida Y."/>
            <person name="Miyazaki K."/>
            <person name="Natsume S."/>
            <person name="Konno N."/>
        </authorList>
    </citation>
    <scope>NUCLEOTIDE SEQUENCE [LARGE SCALE GENOMIC DNA]</scope>
    <source>
        <strain evidence="1 2">NBRC 111202</strain>
    </source>
</reference>
<dbReference type="Proteomes" id="UP000188533">
    <property type="component" value="Unassembled WGS sequence"/>
</dbReference>
<protein>
    <submittedName>
        <fullName evidence="1">Uncharacterized protein</fullName>
    </submittedName>
</protein>
<evidence type="ECO:0000313" key="1">
    <source>
        <dbReference type="EMBL" id="GAW07094.1"/>
    </source>
</evidence>
<comment type="caution">
    <text evidence="1">The sequence shown here is derived from an EMBL/GenBank/DDBJ whole genome shotgun (WGS) entry which is preliminary data.</text>
</comment>
<reference evidence="1 2" key="2">
    <citation type="submission" date="2017-02" db="EMBL/GenBank/DDBJ databases">
        <title>A genome survey and senescence transcriptome analysis in Lentinula edodes.</title>
        <authorList>
            <person name="Sakamoto Y."/>
            <person name="Nakade K."/>
            <person name="Sato S."/>
            <person name="Yoshida Y."/>
            <person name="Miyazaki K."/>
            <person name="Natsume S."/>
            <person name="Konno N."/>
        </authorList>
    </citation>
    <scope>NUCLEOTIDE SEQUENCE [LARGE SCALE GENOMIC DNA]</scope>
    <source>
        <strain evidence="1 2">NBRC 111202</strain>
    </source>
</reference>
<sequence length="83" mass="9346">MRGVSNPVNHHHSLSVFPPLFRLYTSALGAPGGPLFLFRPLLRLPFLSPSLAPIWIYTDTQRSISQDLHSDPESQSNCYQIQI</sequence>
<dbReference type="AlphaFoldDB" id="A0A1Q3EIY1"/>
<proteinExistence type="predicted"/>